<dbReference type="FunFam" id="3.40.50.300:FF:000020">
    <property type="entry name" value="Amino acid ABC transporter ATP-binding component"/>
    <property type="match status" value="1"/>
</dbReference>
<organism evidence="10 11">
    <name type="scientific">Simplicispira metamorpha</name>
    <dbReference type="NCBI Taxonomy" id="80881"/>
    <lineage>
        <taxon>Bacteria</taxon>
        <taxon>Pseudomonadati</taxon>
        <taxon>Pseudomonadota</taxon>
        <taxon>Betaproteobacteria</taxon>
        <taxon>Burkholderiales</taxon>
        <taxon>Comamonadaceae</taxon>
        <taxon>Simplicispira</taxon>
    </lineage>
</organism>
<dbReference type="PANTHER" id="PTHR43166:SF9">
    <property type="entry name" value="GLUTAMATE_ASPARTATE IMPORT ATP-BINDING PROTEIN GLTL"/>
    <property type="match status" value="1"/>
</dbReference>
<evidence type="ECO:0000313" key="11">
    <source>
        <dbReference type="Proteomes" id="UP000295182"/>
    </source>
</evidence>
<dbReference type="Gene3D" id="3.40.50.300">
    <property type="entry name" value="P-loop containing nucleotide triphosphate hydrolases"/>
    <property type="match status" value="1"/>
</dbReference>
<evidence type="ECO:0000256" key="2">
    <source>
        <dbReference type="ARBA" id="ARBA00005417"/>
    </source>
</evidence>
<evidence type="ECO:0000256" key="3">
    <source>
        <dbReference type="ARBA" id="ARBA00022448"/>
    </source>
</evidence>
<evidence type="ECO:0000259" key="9">
    <source>
        <dbReference type="PROSITE" id="PS50893"/>
    </source>
</evidence>
<dbReference type="SMART" id="SM00382">
    <property type="entry name" value="AAA"/>
    <property type="match status" value="1"/>
</dbReference>
<proteinExistence type="inferred from homology"/>
<dbReference type="EMBL" id="SLXH01000027">
    <property type="protein sequence ID" value="TCP14958.1"/>
    <property type="molecule type" value="Genomic_DNA"/>
</dbReference>
<reference evidence="10 11" key="1">
    <citation type="submission" date="2019-03" db="EMBL/GenBank/DDBJ databases">
        <title>Genomic Encyclopedia of Type Strains, Phase IV (KMG-IV): sequencing the most valuable type-strain genomes for metagenomic binning, comparative biology and taxonomic classification.</title>
        <authorList>
            <person name="Goeker M."/>
        </authorList>
    </citation>
    <scope>NUCLEOTIDE SEQUENCE [LARGE SCALE GENOMIC DNA]</scope>
    <source>
        <strain evidence="10 11">DSM 1837</strain>
    </source>
</reference>
<keyword evidence="11" id="KW-1185">Reference proteome</keyword>
<dbReference type="GO" id="GO:0005524">
    <property type="term" value="F:ATP binding"/>
    <property type="evidence" value="ECO:0007669"/>
    <property type="project" value="UniProtKB-KW"/>
</dbReference>
<dbReference type="GO" id="GO:0005886">
    <property type="term" value="C:plasma membrane"/>
    <property type="evidence" value="ECO:0007669"/>
    <property type="project" value="UniProtKB-SubCell"/>
</dbReference>
<dbReference type="InterPro" id="IPR003593">
    <property type="entry name" value="AAA+_ATPase"/>
</dbReference>
<keyword evidence="3" id="KW-0813">Transport</keyword>
<dbReference type="AlphaFoldDB" id="A0A4R2N412"/>
<evidence type="ECO:0000256" key="5">
    <source>
        <dbReference type="ARBA" id="ARBA00022741"/>
    </source>
</evidence>
<dbReference type="Pfam" id="PF00005">
    <property type="entry name" value="ABC_tran"/>
    <property type="match status" value="1"/>
</dbReference>
<dbReference type="Proteomes" id="UP000295182">
    <property type="component" value="Unassembled WGS sequence"/>
</dbReference>
<dbReference type="PANTHER" id="PTHR43166">
    <property type="entry name" value="AMINO ACID IMPORT ATP-BINDING PROTEIN"/>
    <property type="match status" value="1"/>
</dbReference>
<protein>
    <submittedName>
        <fullName evidence="10">Amino acid ABC transporter ATP-binding protein (PAAT family)</fullName>
    </submittedName>
</protein>
<gene>
    <name evidence="10" type="ORF">EV674_12718</name>
</gene>
<comment type="similarity">
    <text evidence="2">Belongs to the ABC transporter superfamily.</text>
</comment>
<dbReference type="PROSITE" id="PS50893">
    <property type="entry name" value="ABC_TRANSPORTER_2"/>
    <property type="match status" value="1"/>
</dbReference>
<dbReference type="InterPro" id="IPR027417">
    <property type="entry name" value="P-loop_NTPase"/>
</dbReference>
<dbReference type="GO" id="GO:0015424">
    <property type="term" value="F:ABC-type amino acid transporter activity"/>
    <property type="evidence" value="ECO:0007669"/>
    <property type="project" value="InterPro"/>
</dbReference>
<evidence type="ECO:0000256" key="1">
    <source>
        <dbReference type="ARBA" id="ARBA00004202"/>
    </source>
</evidence>
<dbReference type="InterPro" id="IPR003439">
    <property type="entry name" value="ABC_transporter-like_ATP-bd"/>
</dbReference>
<dbReference type="GO" id="GO:0016887">
    <property type="term" value="F:ATP hydrolysis activity"/>
    <property type="evidence" value="ECO:0007669"/>
    <property type="project" value="InterPro"/>
</dbReference>
<keyword evidence="8" id="KW-0472">Membrane</keyword>
<dbReference type="InterPro" id="IPR017871">
    <property type="entry name" value="ABC_transporter-like_CS"/>
</dbReference>
<dbReference type="InterPro" id="IPR030679">
    <property type="entry name" value="ABC_ATPase_HisP-typ"/>
</dbReference>
<keyword evidence="6 10" id="KW-0067">ATP-binding</keyword>
<sequence>MPNKTSDAGDHAGAPMIEAQGLHKRFGATPVLKNVSLTLRQGEVVAVIGPSGSGKSTFLRCLNHLETIDSGRIAIEGEVLAQTDAQGRCHYASEREVRRICRKMGMVFQHFNLFPHLTVLENVIEAPLRVKGLASADITPKAEALLAKVGLLDKRHNYPARLSGGQKQRVAIARALAMEPDIMLFDEPTSALDPELTGEVLRTMRQLADEHMTMLVVTHEMGFAREVASSVVFMDAGELIEAQPAQAFFANPQHARTRAFLNHML</sequence>
<dbReference type="CDD" id="cd03262">
    <property type="entry name" value="ABC_HisP_GlnQ"/>
    <property type="match status" value="1"/>
</dbReference>
<accession>A0A4R2N412</accession>
<dbReference type="SUPFAM" id="SSF52540">
    <property type="entry name" value="P-loop containing nucleoside triphosphate hydrolases"/>
    <property type="match status" value="1"/>
</dbReference>
<comment type="subcellular location">
    <subcellularLocation>
        <location evidence="1">Cell membrane</location>
        <topology evidence="1">Peripheral membrane protein</topology>
    </subcellularLocation>
</comment>
<name>A0A4R2N412_9BURK</name>
<keyword evidence="5" id="KW-0547">Nucleotide-binding</keyword>
<comment type="caution">
    <text evidence="10">The sequence shown here is derived from an EMBL/GenBank/DDBJ whole genome shotgun (WGS) entry which is preliminary data.</text>
</comment>
<keyword evidence="7" id="KW-0029">Amino-acid transport</keyword>
<dbReference type="PIRSF" id="PIRSF039085">
    <property type="entry name" value="ABC_ATPase_HisP"/>
    <property type="match status" value="1"/>
</dbReference>
<dbReference type="RefSeq" id="WP_277749428.1">
    <property type="nucleotide sequence ID" value="NZ_QXNC01000026.1"/>
</dbReference>
<keyword evidence="4" id="KW-1003">Cell membrane</keyword>
<evidence type="ECO:0000256" key="4">
    <source>
        <dbReference type="ARBA" id="ARBA00022475"/>
    </source>
</evidence>
<dbReference type="InterPro" id="IPR050086">
    <property type="entry name" value="MetN_ABC_transporter-like"/>
</dbReference>
<evidence type="ECO:0000313" key="10">
    <source>
        <dbReference type="EMBL" id="TCP14958.1"/>
    </source>
</evidence>
<dbReference type="PROSITE" id="PS00211">
    <property type="entry name" value="ABC_TRANSPORTER_1"/>
    <property type="match status" value="1"/>
</dbReference>
<evidence type="ECO:0000256" key="7">
    <source>
        <dbReference type="ARBA" id="ARBA00022970"/>
    </source>
</evidence>
<evidence type="ECO:0000256" key="6">
    <source>
        <dbReference type="ARBA" id="ARBA00022840"/>
    </source>
</evidence>
<evidence type="ECO:0000256" key="8">
    <source>
        <dbReference type="ARBA" id="ARBA00023136"/>
    </source>
</evidence>
<feature type="domain" description="ABC transporter" evidence="9">
    <location>
        <begin position="17"/>
        <end position="261"/>
    </location>
</feature>